<evidence type="ECO:0000259" key="2">
    <source>
        <dbReference type="Pfam" id="PF04218"/>
    </source>
</evidence>
<feature type="domain" description="HTH psq-type" evidence="2">
    <location>
        <begin position="4"/>
        <end position="52"/>
    </location>
</feature>
<accession>A0ABY6KLK9</accession>
<dbReference type="InterPro" id="IPR007889">
    <property type="entry name" value="HTH_Psq"/>
</dbReference>
<dbReference type="EMBL" id="CP092868">
    <property type="protein sequence ID" value="UYV69384.1"/>
    <property type="molecule type" value="Genomic_DNA"/>
</dbReference>
<keyword evidence="4" id="KW-1185">Reference proteome</keyword>
<dbReference type="InterPro" id="IPR009057">
    <property type="entry name" value="Homeodomain-like_sf"/>
</dbReference>
<dbReference type="InterPro" id="IPR050863">
    <property type="entry name" value="CenT-Element_Derived"/>
</dbReference>
<comment type="subcellular location">
    <subcellularLocation>
        <location evidence="1">Nucleus</location>
    </subcellularLocation>
</comment>
<dbReference type="PANTHER" id="PTHR19303:SF75">
    <property type="entry name" value="HTH CENPB-TYPE DOMAIN-CONTAINING PROTEIN"/>
    <property type="match status" value="1"/>
</dbReference>
<dbReference type="Pfam" id="PF04218">
    <property type="entry name" value="CENP-B_N"/>
    <property type="match status" value="1"/>
</dbReference>
<name>A0ABY6KLK9_9ARAC</name>
<evidence type="ECO:0000256" key="1">
    <source>
        <dbReference type="ARBA" id="ARBA00004123"/>
    </source>
</evidence>
<proteinExistence type="predicted"/>
<dbReference type="PANTHER" id="PTHR19303">
    <property type="entry name" value="TRANSPOSON"/>
    <property type="match status" value="1"/>
</dbReference>
<dbReference type="Gene3D" id="1.10.10.60">
    <property type="entry name" value="Homeodomain-like"/>
    <property type="match status" value="2"/>
</dbReference>
<sequence>MSSKPKRVVLSFTAKLKIVDQFKNSASGSSLARKYGVGNATISDIKKNSDDIKNYASTLDIIISDGSLYRKMMKMAENKDLDAIVYTWFMQLRSLGQPIIGPLLCEKALEMNDHLIKVIGNRI</sequence>
<protein>
    <recommendedName>
        <fullName evidence="2">HTH psq-type domain-containing protein</fullName>
    </recommendedName>
</protein>
<dbReference type="Proteomes" id="UP001235939">
    <property type="component" value="Chromosome 06"/>
</dbReference>
<dbReference type="SUPFAM" id="SSF46689">
    <property type="entry name" value="Homeodomain-like"/>
    <property type="match status" value="1"/>
</dbReference>
<gene>
    <name evidence="3" type="ORF">LAZ67_6003391</name>
</gene>
<evidence type="ECO:0000313" key="3">
    <source>
        <dbReference type="EMBL" id="UYV69384.1"/>
    </source>
</evidence>
<evidence type="ECO:0000313" key="4">
    <source>
        <dbReference type="Proteomes" id="UP001235939"/>
    </source>
</evidence>
<reference evidence="3 4" key="1">
    <citation type="submission" date="2022-01" db="EMBL/GenBank/DDBJ databases">
        <title>A chromosomal length assembly of Cordylochernes scorpioides.</title>
        <authorList>
            <person name="Zeh D."/>
            <person name="Zeh J."/>
        </authorList>
    </citation>
    <scope>NUCLEOTIDE SEQUENCE [LARGE SCALE GENOMIC DNA]</scope>
    <source>
        <strain evidence="3">IN4F17</strain>
        <tissue evidence="3">Whole Body</tissue>
    </source>
</reference>
<organism evidence="3 4">
    <name type="scientific">Cordylochernes scorpioides</name>
    <dbReference type="NCBI Taxonomy" id="51811"/>
    <lineage>
        <taxon>Eukaryota</taxon>
        <taxon>Metazoa</taxon>
        <taxon>Ecdysozoa</taxon>
        <taxon>Arthropoda</taxon>
        <taxon>Chelicerata</taxon>
        <taxon>Arachnida</taxon>
        <taxon>Pseudoscorpiones</taxon>
        <taxon>Cheliferoidea</taxon>
        <taxon>Chernetidae</taxon>
        <taxon>Cordylochernes</taxon>
    </lineage>
</organism>